<protein>
    <submittedName>
        <fullName evidence="2">Uncharacterized protein</fullName>
    </submittedName>
</protein>
<keyword evidence="1" id="KW-0472">Membrane</keyword>
<accession>A0A2R6Y4D5</accession>
<name>A0A2R6Y4D5_9BACL</name>
<comment type="caution">
    <text evidence="2">The sequence shown here is derived from an EMBL/GenBank/DDBJ whole genome shotgun (WGS) entry which is preliminary data.</text>
</comment>
<proteinExistence type="predicted"/>
<keyword evidence="1" id="KW-0812">Transmembrane</keyword>
<dbReference type="AlphaFoldDB" id="A0A2R6Y4D5"/>
<feature type="transmembrane region" description="Helical" evidence="1">
    <location>
        <begin position="51"/>
        <end position="72"/>
    </location>
</feature>
<keyword evidence="1" id="KW-1133">Transmembrane helix</keyword>
<organism evidence="2 3">
    <name type="scientific">Candidatus Carbonibacillus altaicus</name>
    <dbReference type="NCBI Taxonomy" id="2163959"/>
    <lineage>
        <taxon>Bacteria</taxon>
        <taxon>Bacillati</taxon>
        <taxon>Bacillota</taxon>
        <taxon>Bacilli</taxon>
        <taxon>Bacillales</taxon>
        <taxon>Candidatus Carbonibacillus</taxon>
    </lineage>
</organism>
<evidence type="ECO:0000256" key="1">
    <source>
        <dbReference type="SAM" id="Phobius"/>
    </source>
</evidence>
<dbReference type="Proteomes" id="UP000244338">
    <property type="component" value="Unassembled WGS sequence"/>
</dbReference>
<evidence type="ECO:0000313" key="3">
    <source>
        <dbReference type="Proteomes" id="UP000244338"/>
    </source>
</evidence>
<dbReference type="EMBL" id="PEBX01000005">
    <property type="protein sequence ID" value="PTQ57546.1"/>
    <property type="molecule type" value="Genomic_DNA"/>
</dbReference>
<evidence type="ECO:0000313" key="2">
    <source>
        <dbReference type="EMBL" id="PTQ57546.1"/>
    </source>
</evidence>
<gene>
    <name evidence="2" type="ORF">BSOLF_1250</name>
</gene>
<feature type="transmembrane region" description="Helical" evidence="1">
    <location>
        <begin position="12"/>
        <end position="31"/>
    </location>
</feature>
<reference evidence="3" key="1">
    <citation type="journal article" date="2018" name="Sci. Rep.">
        <title>Lignite coal burning seam in the remote Altai Mountains harbors a hydrogen-driven thermophilic microbial community.</title>
        <authorList>
            <person name="Kadnikov V.V."/>
            <person name="Mardanov A.V."/>
            <person name="Ivasenko D.A."/>
            <person name="Antsiferov D.V."/>
            <person name="Beletsky A.V."/>
            <person name="Karnachuk O.V."/>
            <person name="Ravin N.V."/>
        </authorList>
    </citation>
    <scope>NUCLEOTIDE SEQUENCE [LARGE SCALE GENOMIC DNA]</scope>
</reference>
<sequence>MRHLRGFRRRIFLTALFLVFYLLLPFALSVTDSSVIGVLDENISPVQPAWLWVYGVFLLFLAIFMIALEAYLRTKEEK</sequence>